<evidence type="ECO:0000313" key="3">
    <source>
        <dbReference type="Proteomes" id="UP001218218"/>
    </source>
</evidence>
<evidence type="ECO:0000256" key="1">
    <source>
        <dbReference type="SAM" id="Phobius"/>
    </source>
</evidence>
<keyword evidence="1" id="KW-0812">Transmembrane</keyword>
<dbReference type="Proteomes" id="UP001218218">
    <property type="component" value="Unassembled WGS sequence"/>
</dbReference>
<feature type="transmembrane region" description="Helical" evidence="1">
    <location>
        <begin position="12"/>
        <end position="31"/>
    </location>
</feature>
<reference evidence="2" key="1">
    <citation type="submission" date="2023-03" db="EMBL/GenBank/DDBJ databases">
        <title>Massive genome expansion in bonnet fungi (Mycena s.s.) driven by repeated elements and novel gene families across ecological guilds.</title>
        <authorList>
            <consortium name="Lawrence Berkeley National Laboratory"/>
            <person name="Harder C.B."/>
            <person name="Miyauchi S."/>
            <person name="Viragh M."/>
            <person name="Kuo A."/>
            <person name="Thoen E."/>
            <person name="Andreopoulos B."/>
            <person name="Lu D."/>
            <person name="Skrede I."/>
            <person name="Drula E."/>
            <person name="Henrissat B."/>
            <person name="Morin E."/>
            <person name="Kohler A."/>
            <person name="Barry K."/>
            <person name="LaButti K."/>
            <person name="Morin E."/>
            <person name="Salamov A."/>
            <person name="Lipzen A."/>
            <person name="Mereny Z."/>
            <person name="Hegedus B."/>
            <person name="Baldrian P."/>
            <person name="Stursova M."/>
            <person name="Weitz H."/>
            <person name="Taylor A."/>
            <person name="Grigoriev I.V."/>
            <person name="Nagy L.G."/>
            <person name="Martin F."/>
            <person name="Kauserud H."/>
        </authorList>
    </citation>
    <scope>NUCLEOTIDE SEQUENCE</scope>
    <source>
        <strain evidence="2">CBHHK002</strain>
    </source>
</reference>
<keyword evidence="1" id="KW-1133">Transmembrane helix</keyword>
<comment type="caution">
    <text evidence="2">The sequence shown here is derived from an EMBL/GenBank/DDBJ whole genome shotgun (WGS) entry which is preliminary data.</text>
</comment>
<evidence type="ECO:0000313" key="2">
    <source>
        <dbReference type="EMBL" id="KAJ7343769.1"/>
    </source>
</evidence>
<proteinExistence type="predicted"/>
<keyword evidence="1" id="KW-0472">Membrane</keyword>
<keyword evidence="3" id="KW-1185">Reference proteome</keyword>
<organism evidence="2 3">
    <name type="scientific">Mycena albidolilacea</name>
    <dbReference type="NCBI Taxonomy" id="1033008"/>
    <lineage>
        <taxon>Eukaryota</taxon>
        <taxon>Fungi</taxon>
        <taxon>Dikarya</taxon>
        <taxon>Basidiomycota</taxon>
        <taxon>Agaricomycotina</taxon>
        <taxon>Agaricomycetes</taxon>
        <taxon>Agaricomycetidae</taxon>
        <taxon>Agaricales</taxon>
        <taxon>Marasmiineae</taxon>
        <taxon>Mycenaceae</taxon>
        <taxon>Mycena</taxon>
    </lineage>
</organism>
<protein>
    <submittedName>
        <fullName evidence="2">Uncharacterized protein</fullName>
    </submittedName>
</protein>
<dbReference type="EMBL" id="JARIHO010000022">
    <property type="protein sequence ID" value="KAJ7343769.1"/>
    <property type="molecule type" value="Genomic_DNA"/>
</dbReference>
<gene>
    <name evidence="2" type="ORF">DFH08DRAFT_871251</name>
</gene>
<name>A0AAD6ZZ64_9AGAR</name>
<sequence length="109" mass="12632">MAFAFLPFPYLRSYSLLTQFLILLVFVALAYRYSRFRLALFAFLGIYGTYKVAVPLVRWGYVAFKAIAMFGFYVHFFVVGIGYVFTAVMSIWNSPELLQGFREAYERGS</sequence>
<dbReference type="AlphaFoldDB" id="A0AAD6ZZ64"/>
<feature type="transmembrane region" description="Helical" evidence="1">
    <location>
        <begin position="38"/>
        <end position="61"/>
    </location>
</feature>
<accession>A0AAD6ZZ64</accession>
<feature type="transmembrane region" description="Helical" evidence="1">
    <location>
        <begin position="67"/>
        <end position="92"/>
    </location>
</feature>